<sequence>MGAYLSEPVTNKISNDESGKNVAFGASSMQGWRVSQEDAHNSCINYDDNVSLFAVYDGHGGHEVATYCASKLPEFIKQTDAYKRGDIRQALIDAFLGFDATLAKPEIIKILKEISGNNVSEKEKDKDGNEIDSDDEDNVSNLKREAEMPLEQVMAKYQLDSSQFKNEKFGKRLNTPVATSPYLRCRRARDKAGGSSSSLSPAGAGCSSSSSSSSSSSAAWNTNEADVSSSCQPCGSTSGDKSSVINATATASTTAAASVPVTNTDNDDDDNKKKSNSPGSSETDRILDSTTSNGELPHECTTKGSVKNVESSKTIDDMPDSSEDVGDQVSPSKTTSAEEFPTKSADVNGSEVKDKIIDADCSRGDNVSSSSTMENGEITQQEGISSSSRRASAKASFYSNLWDKSIGCEKEGDVDDDDDDDDEDENDESFDAVALSASDDDNEDMDNDSEDIDDDDDDDDDEEDDDDEDEYDDDDDVDEDDESGFTINEEPGSDSGCTAVVAILKGNDLYVANAGDSRCVLCRDGEALELSLDHKPEDEPEMKRIVKAGGKVTIDGRVNGGLNLSRALGDHAYKQNAELPPQDQMISALPDVRHITIDPKRDEFMVLACDGIWNFMSSNDVVKFVSERINKTENLSKICEELFDHCLSPNTMGDGTGCDNMTAVIVKFKSITPLNENNVTDDNDVAVAASKKRPISPSARNDKIDETINNDNKSVDECKRAKIETV</sequence>
<feature type="compositionally biased region" description="Low complexity" evidence="10">
    <location>
        <begin position="250"/>
        <end position="264"/>
    </location>
</feature>
<dbReference type="InterPro" id="IPR001932">
    <property type="entry name" value="PPM-type_phosphatase-like_dom"/>
</dbReference>
<feature type="domain" description="PPM-type phosphatase" evidence="11">
    <location>
        <begin position="23"/>
        <end position="668"/>
    </location>
</feature>
<gene>
    <name evidence="12" type="ORF">PV327_010544</name>
</gene>
<dbReference type="GO" id="GO:0004722">
    <property type="term" value="F:protein serine/threonine phosphatase activity"/>
    <property type="evidence" value="ECO:0007669"/>
    <property type="project" value="UniProtKB-EC"/>
</dbReference>
<dbReference type="GO" id="GO:0046872">
    <property type="term" value="F:metal ion binding"/>
    <property type="evidence" value="ECO:0007669"/>
    <property type="project" value="UniProtKB-KW"/>
</dbReference>
<keyword evidence="7 9" id="KW-0904">Protein phosphatase</keyword>
<accession>A0AA39FS51</accession>
<feature type="region of interest" description="Disordered" evidence="10">
    <location>
        <begin position="119"/>
        <end position="140"/>
    </location>
</feature>
<evidence type="ECO:0000256" key="5">
    <source>
        <dbReference type="ARBA" id="ARBA00022801"/>
    </source>
</evidence>
<dbReference type="PROSITE" id="PS51746">
    <property type="entry name" value="PPM_2"/>
    <property type="match status" value="1"/>
</dbReference>
<feature type="compositionally biased region" description="Basic and acidic residues" evidence="10">
    <location>
        <begin position="351"/>
        <end position="363"/>
    </location>
</feature>
<dbReference type="Gene3D" id="3.60.40.10">
    <property type="entry name" value="PPM-type phosphatase domain"/>
    <property type="match status" value="2"/>
</dbReference>
<dbReference type="PROSITE" id="PS01032">
    <property type="entry name" value="PPM_1"/>
    <property type="match status" value="1"/>
</dbReference>
<organism evidence="12 13">
    <name type="scientific">Microctonus hyperodae</name>
    <name type="common">Parasitoid wasp</name>
    <dbReference type="NCBI Taxonomy" id="165561"/>
    <lineage>
        <taxon>Eukaryota</taxon>
        <taxon>Metazoa</taxon>
        <taxon>Ecdysozoa</taxon>
        <taxon>Arthropoda</taxon>
        <taxon>Hexapoda</taxon>
        <taxon>Insecta</taxon>
        <taxon>Pterygota</taxon>
        <taxon>Neoptera</taxon>
        <taxon>Endopterygota</taxon>
        <taxon>Hymenoptera</taxon>
        <taxon>Apocrita</taxon>
        <taxon>Ichneumonoidea</taxon>
        <taxon>Braconidae</taxon>
        <taxon>Euphorinae</taxon>
        <taxon>Microctonus</taxon>
    </lineage>
</organism>
<dbReference type="InterPro" id="IPR000222">
    <property type="entry name" value="PP2C_BS"/>
</dbReference>
<evidence type="ECO:0000256" key="2">
    <source>
        <dbReference type="ARBA" id="ARBA00006702"/>
    </source>
</evidence>
<comment type="caution">
    <text evidence="12">The sequence shown here is derived from an EMBL/GenBank/DDBJ whole genome shotgun (WGS) entry which is preliminary data.</text>
</comment>
<evidence type="ECO:0000256" key="7">
    <source>
        <dbReference type="ARBA" id="ARBA00022912"/>
    </source>
</evidence>
<dbReference type="SMART" id="SM00332">
    <property type="entry name" value="PP2Cc"/>
    <property type="match status" value="1"/>
</dbReference>
<dbReference type="CDD" id="cd00143">
    <property type="entry name" value="PP2Cc"/>
    <property type="match status" value="1"/>
</dbReference>
<evidence type="ECO:0000256" key="3">
    <source>
        <dbReference type="ARBA" id="ARBA00013081"/>
    </source>
</evidence>
<feature type="compositionally biased region" description="Low complexity" evidence="10">
    <location>
        <begin position="385"/>
        <end position="396"/>
    </location>
</feature>
<dbReference type="InterPro" id="IPR036457">
    <property type="entry name" value="PPM-type-like_dom_sf"/>
</dbReference>
<evidence type="ECO:0000256" key="6">
    <source>
        <dbReference type="ARBA" id="ARBA00022842"/>
    </source>
</evidence>
<keyword evidence="4" id="KW-0479">Metal-binding</keyword>
<evidence type="ECO:0000256" key="10">
    <source>
        <dbReference type="SAM" id="MobiDB-lite"/>
    </source>
</evidence>
<feature type="region of interest" description="Disordered" evidence="10">
    <location>
        <begin position="188"/>
        <end position="219"/>
    </location>
</feature>
<feature type="compositionally biased region" description="Polar residues" evidence="10">
    <location>
        <begin position="365"/>
        <end position="384"/>
    </location>
</feature>
<keyword evidence="5 9" id="KW-0378">Hydrolase</keyword>
<feature type="region of interest" description="Disordered" evidence="10">
    <location>
        <begin position="691"/>
        <end position="711"/>
    </location>
</feature>
<feature type="region of interest" description="Disordered" evidence="10">
    <location>
        <begin position="250"/>
        <end position="495"/>
    </location>
</feature>
<dbReference type="PANTHER" id="PTHR13832:SF803">
    <property type="entry name" value="PROTEIN PHOSPHATASE 1G"/>
    <property type="match status" value="1"/>
</dbReference>
<evidence type="ECO:0000256" key="4">
    <source>
        <dbReference type="ARBA" id="ARBA00022723"/>
    </source>
</evidence>
<dbReference type="InterPro" id="IPR015655">
    <property type="entry name" value="PP2C"/>
</dbReference>
<feature type="compositionally biased region" description="Acidic residues" evidence="10">
    <location>
        <begin position="317"/>
        <end position="326"/>
    </location>
</feature>
<evidence type="ECO:0000259" key="11">
    <source>
        <dbReference type="PROSITE" id="PS51746"/>
    </source>
</evidence>
<dbReference type="SUPFAM" id="SSF81606">
    <property type="entry name" value="PP2C-like"/>
    <property type="match status" value="2"/>
</dbReference>
<name>A0AA39FS51_MICHY</name>
<feature type="compositionally biased region" description="Acidic residues" evidence="10">
    <location>
        <begin position="438"/>
        <end position="483"/>
    </location>
</feature>
<dbReference type="Pfam" id="PF00481">
    <property type="entry name" value="PP2C"/>
    <property type="match status" value="2"/>
</dbReference>
<dbReference type="AlphaFoldDB" id="A0AA39FS51"/>
<comment type="cofactor">
    <cofactor evidence="1">
        <name>Mn(2+)</name>
        <dbReference type="ChEBI" id="CHEBI:29035"/>
    </cofactor>
</comment>
<reference evidence="12" key="2">
    <citation type="submission" date="2023-03" db="EMBL/GenBank/DDBJ databases">
        <authorList>
            <person name="Inwood S.N."/>
            <person name="Skelly J.G."/>
            <person name="Guhlin J."/>
            <person name="Harrop T.W.R."/>
            <person name="Goldson S.G."/>
            <person name="Dearden P.K."/>
        </authorList>
    </citation>
    <scope>NUCLEOTIDE SEQUENCE</scope>
    <source>
        <strain evidence="12">Lincoln</strain>
        <tissue evidence="12">Whole body</tissue>
    </source>
</reference>
<feature type="compositionally biased region" description="Polar residues" evidence="10">
    <location>
        <begin position="302"/>
        <end position="312"/>
    </location>
</feature>
<keyword evidence="8" id="KW-0464">Manganese</keyword>
<reference evidence="12" key="1">
    <citation type="journal article" date="2023" name="bioRxiv">
        <title>Scaffold-level genome assemblies of two parasitoid biocontrol wasps reveal the parthenogenesis mechanism and an associated novel virus.</title>
        <authorList>
            <person name="Inwood S."/>
            <person name="Skelly J."/>
            <person name="Guhlin J."/>
            <person name="Harrop T."/>
            <person name="Goldson S."/>
            <person name="Dearden P."/>
        </authorList>
    </citation>
    <scope>NUCLEOTIDE SEQUENCE</scope>
    <source>
        <strain evidence="12">Lincoln</strain>
        <tissue evidence="12">Whole body</tissue>
    </source>
</reference>
<evidence type="ECO:0000313" key="13">
    <source>
        <dbReference type="Proteomes" id="UP001168972"/>
    </source>
</evidence>
<feature type="compositionally biased region" description="Acidic residues" evidence="10">
    <location>
        <begin position="412"/>
        <end position="430"/>
    </location>
</feature>
<evidence type="ECO:0000256" key="1">
    <source>
        <dbReference type="ARBA" id="ARBA00001936"/>
    </source>
</evidence>
<evidence type="ECO:0000256" key="8">
    <source>
        <dbReference type="ARBA" id="ARBA00023211"/>
    </source>
</evidence>
<dbReference type="EC" id="3.1.3.16" evidence="3"/>
<comment type="similarity">
    <text evidence="2 9">Belongs to the PP2C family.</text>
</comment>
<evidence type="ECO:0000313" key="12">
    <source>
        <dbReference type="EMBL" id="KAK0174817.1"/>
    </source>
</evidence>
<dbReference type="Proteomes" id="UP001168972">
    <property type="component" value="Unassembled WGS sequence"/>
</dbReference>
<dbReference type="EMBL" id="JAQQBR010000006">
    <property type="protein sequence ID" value="KAK0174817.1"/>
    <property type="molecule type" value="Genomic_DNA"/>
</dbReference>
<keyword evidence="13" id="KW-1185">Reference proteome</keyword>
<protein>
    <recommendedName>
        <fullName evidence="3">protein-serine/threonine phosphatase</fullName>
        <ecNumber evidence="3">3.1.3.16</ecNumber>
    </recommendedName>
</protein>
<proteinExistence type="inferred from homology"/>
<dbReference type="PANTHER" id="PTHR13832">
    <property type="entry name" value="PROTEIN PHOSPHATASE 2C"/>
    <property type="match status" value="1"/>
</dbReference>
<feature type="compositionally biased region" description="Low complexity" evidence="10">
    <location>
        <begin position="193"/>
        <end position="219"/>
    </location>
</feature>
<evidence type="ECO:0000256" key="9">
    <source>
        <dbReference type="RuleBase" id="RU003465"/>
    </source>
</evidence>
<keyword evidence="6" id="KW-0460">Magnesium</keyword>
<feature type="compositionally biased region" description="Basic and acidic residues" evidence="10">
    <location>
        <begin position="120"/>
        <end position="129"/>
    </location>
</feature>